<dbReference type="EMBL" id="CADCWL010000199">
    <property type="protein sequence ID" value="CAA9577496.1"/>
    <property type="molecule type" value="Genomic_DNA"/>
</dbReference>
<evidence type="ECO:0000313" key="2">
    <source>
        <dbReference type="EMBL" id="CAA9577496.1"/>
    </source>
</evidence>
<reference evidence="2" key="1">
    <citation type="submission" date="2020-02" db="EMBL/GenBank/DDBJ databases">
        <authorList>
            <person name="Meier V. D."/>
        </authorList>
    </citation>
    <scope>NUCLEOTIDE SEQUENCE</scope>
    <source>
        <strain evidence="2">AVDCRST_MAG19</strain>
    </source>
</reference>
<accession>A0A6J4VIQ9</accession>
<name>A0A6J4VIQ9_9BACT</name>
<gene>
    <name evidence="2" type="ORF">AVDCRST_MAG19-3536</name>
</gene>
<evidence type="ECO:0000256" key="1">
    <source>
        <dbReference type="SAM" id="MobiDB-lite"/>
    </source>
</evidence>
<proteinExistence type="predicted"/>
<sequence>GGAAGKAAATRRDRPLRRVTDHRRGPCLAGTPPAIHGL</sequence>
<feature type="region of interest" description="Disordered" evidence="1">
    <location>
        <begin position="1"/>
        <end position="38"/>
    </location>
</feature>
<feature type="compositionally biased region" description="Basic and acidic residues" evidence="1">
    <location>
        <begin position="10"/>
        <end position="24"/>
    </location>
</feature>
<organism evidence="2">
    <name type="scientific">uncultured Thermomicrobiales bacterium</name>
    <dbReference type="NCBI Taxonomy" id="1645740"/>
    <lineage>
        <taxon>Bacteria</taxon>
        <taxon>Pseudomonadati</taxon>
        <taxon>Thermomicrobiota</taxon>
        <taxon>Thermomicrobia</taxon>
        <taxon>Thermomicrobiales</taxon>
        <taxon>environmental samples</taxon>
    </lineage>
</organism>
<protein>
    <submittedName>
        <fullName evidence="2">Uncharacterized protein</fullName>
    </submittedName>
</protein>
<dbReference type="AlphaFoldDB" id="A0A6J4VIQ9"/>
<feature type="non-terminal residue" evidence="2">
    <location>
        <position position="38"/>
    </location>
</feature>
<feature type="non-terminal residue" evidence="2">
    <location>
        <position position="1"/>
    </location>
</feature>